<sequence>MNKSLSLFVFIDDTVNCAANINISKDHVVMASSLKEAQRFLLKTHPYYIESGKTFESLSPQEEEEAISAMVREAGIFEIKVSEIKGIETLTSNFTQDFKDLGLGQNLICYAGLTEKQREKAWKSLMIWFTNPFDGESVHLTKIIFILRPLVKSEYFCPISDKDLIGKIFEPAQDRPSNECYIMLRLSQNKRPLVFVCALGGSSRIYRVRIGLPTDLNPEYTVLKEHSDTILHHNSDINIVIQELITSYARDRKVRRWYEINMNNV</sequence>
<gene>
    <name evidence="1" type="ORF">LCPAC201_02450</name>
</gene>
<proteinExistence type="predicted"/>
<dbReference type="EMBL" id="MK500504">
    <property type="protein sequence ID" value="QBK90944.1"/>
    <property type="molecule type" value="Genomic_DNA"/>
</dbReference>
<evidence type="ECO:0000313" key="1">
    <source>
        <dbReference type="EMBL" id="QBK90944.1"/>
    </source>
</evidence>
<reference evidence="1" key="1">
    <citation type="journal article" date="2019" name="MBio">
        <title>Virus Genomes from Deep Sea Sediments Expand the Ocean Megavirome and Support Independent Origins of Viral Gigantism.</title>
        <authorList>
            <person name="Backstrom D."/>
            <person name="Yutin N."/>
            <person name="Jorgensen S.L."/>
            <person name="Dharamshi J."/>
            <person name="Homa F."/>
            <person name="Zaremba-Niedwiedzka K."/>
            <person name="Spang A."/>
            <person name="Wolf Y.I."/>
            <person name="Koonin E.V."/>
            <person name="Ettema T.J."/>
        </authorList>
    </citation>
    <scope>NUCLEOTIDE SEQUENCE</scope>
</reference>
<protein>
    <submittedName>
        <fullName evidence="1">Uncharacterized protein</fullName>
    </submittedName>
</protein>
<accession>A0A481Z500</accession>
<organism evidence="1">
    <name type="scientific">Pithovirus LCPAC201</name>
    <dbReference type="NCBI Taxonomy" id="2506591"/>
    <lineage>
        <taxon>Viruses</taxon>
        <taxon>Pithoviruses</taxon>
    </lineage>
</organism>
<name>A0A481Z500_9VIRU</name>